<dbReference type="HOGENOM" id="CLU_1917854_0_0_1"/>
<keyword evidence="3" id="KW-1185">Reference proteome</keyword>
<dbReference type="Proteomes" id="UP000054166">
    <property type="component" value="Unassembled WGS sequence"/>
</dbReference>
<proteinExistence type="predicted"/>
<gene>
    <name evidence="2" type="ORF">PILCRDRAFT_827870</name>
</gene>
<reference evidence="2 3" key="1">
    <citation type="submission" date="2014-04" db="EMBL/GenBank/DDBJ databases">
        <authorList>
            <consortium name="DOE Joint Genome Institute"/>
            <person name="Kuo A."/>
            <person name="Tarkka M."/>
            <person name="Buscot F."/>
            <person name="Kohler A."/>
            <person name="Nagy L.G."/>
            <person name="Floudas D."/>
            <person name="Copeland A."/>
            <person name="Barry K.W."/>
            <person name="Cichocki N."/>
            <person name="Veneault-Fourrey C."/>
            <person name="LaButti K."/>
            <person name="Lindquist E.A."/>
            <person name="Lipzen A."/>
            <person name="Lundell T."/>
            <person name="Morin E."/>
            <person name="Murat C."/>
            <person name="Sun H."/>
            <person name="Tunlid A."/>
            <person name="Henrissat B."/>
            <person name="Grigoriev I.V."/>
            <person name="Hibbett D.S."/>
            <person name="Martin F."/>
            <person name="Nordberg H.P."/>
            <person name="Cantor M.N."/>
            <person name="Hua S.X."/>
        </authorList>
    </citation>
    <scope>NUCLEOTIDE SEQUENCE [LARGE SCALE GENOMIC DNA]</scope>
    <source>
        <strain evidence="2 3">F 1598</strain>
    </source>
</reference>
<dbReference type="EMBL" id="KN833055">
    <property type="protein sequence ID" value="KIM74813.1"/>
    <property type="molecule type" value="Genomic_DNA"/>
</dbReference>
<organism evidence="2 3">
    <name type="scientific">Piloderma croceum (strain F 1598)</name>
    <dbReference type="NCBI Taxonomy" id="765440"/>
    <lineage>
        <taxon>Eukaryota</taxon>
        <taxon>Fungi</taxon>
        <taxon>Dikarya</taxon>
        <taxon>Basidiomycota</taxon>
        <taxon>Agaricomycotina</taxon>
        <taxon>Agaricomycetes</taxon>
        <taxon>Agaricomycetidae</taxon>
        <taxon>Atheliales</taxon>
        <taxon>Atheliaceae</taxon>
        <taxon>Piloderma</taxon>
    </lineage>
</organism>
<sequence length="132" mass="14721">MTPSTEVGIAIALFCFLTLLLGFCIVSRSRPAPLPQRTPEAEQIAQTYERWQKNMSGPGRSARQQQLHHTHHPQTSEHYLPLYTRLPASTLSGSTVVDEHQSSPEYTNLPSPPSPAYFSHGRAETLGRRQAL</sequence>
<evidence type="ECO:0000313" key="3">
    <source>
        <dbReference type="Proteomes" id="UP000054166"/>
    </source>
</evidence>
<accession>A0A0C3ALP2</accession>
<protein>
    <submittedName>
        <fullName evidence="2">Uncharacterized protein</fullName>
    </submittedName>
</protein>
<evidence type="ECO:0000313" key="2">
    <source>
        <dbReference type="EMBL" id="KIM74813.1"/>
    </source>
</evidence>
<reference evidence="3" key="2">
    <citation type="submission" date="2015-01" db="EMBL/GenBank/DDBJ databases">
        <title>Evolutionary Origins and Diversification of the Mycorrhizal Mutualists.</title>
        <authorList>
            <consortium name="DOE Joint Genome Institute"/>
            <consortium name="Mycorrhizal Genomics Consortium"/>
            <person name="Kohler A."/>
            <person name="Kuo A."/>
            <person name="Nagy L.G."/>
            <person name="Floudas D."/>
            <person name="Copeland A."/>
            <person name="Barry K.W."/>
            <person name="Cichocki N."/>
            <person name="Veneault-Fourrey C."/>
            <person name="LaButti K."/>
            <person name="Lindquist E.A."/>
            <person name="Lipzen A."/>
            <person name="Lundell T."/>
            <person name="Morin E."/>
            <person name="Murat C."/>
            <person name="Riley R."/>
            <person name="Ohm R."/>
            <person name="Sun H."/>
            <person name="Tunlid A."/>
            <person name="Henrissat B."/>
            <person name="Grigoriev I.V."/>
            <person name="Hibbett D.S."/>
            <person name="Martin F."/>
        </authorList>
    </citation>
    <scope>NUCLEOTIDE SEQUENCE [LARGE SCALE GENOMIC DNA]</scope>
    <source>
        <strain evidence="3">F 1598</strain>
    </source>
</reference>
<dbReference type="InParanoid" id="A0A0C3ALP2"/>
<dbReference type="AlphaFoldDB" id="A0A0C3ALP2"/>
<evidence type="ECO:0000256" key="1">
    <source>
        <dbReference type="SAM" id="MobiDB-lite"/>
    </source>
</evidence>
<feature type="compositionally biased region" description="Basic and acidic residues" evidence="1">
    <location>
        <begin position="121"/>
        <end position="132"/>
    </location>
</feature>
<name>A0A0C3ALP2_PILCF</name>
<feature type="region of interest" description="Disordered" evidence="1">
    <location>
        <begin position="54"/>
        <end position="132"/>
    </location>
</feature>